<dbReference type="PROSITE" id="PS50005">
    <property type="entry name" value="TPR"/>
    <property type="match status" value="2"/>
</dbReference>
<evidence type="ECO:0000313" key="6">
    <source>
        <dbReference type="Proteomes" id="UP000037035"/>
    </source>
</evidence>
<dbReference type="InterPro" id="IPR011990">
    <property type="entry name" value="TPR-like_helical_dom_sf"/>
</dbReference>
<dbReference type="PANTHER" id="PTHR16193:SF0">
    <property type="entry name" value="TETRATRICOPEPTIDE REPEAT PROTEIN 27"/>
    <property type="match status" value="1"/>
</dbReference>
<keyword evidence="6" id="KW-1185">Reference proteome</keyword>
<dbReference type="PANTHER" id="PTHR16193">
    <property type="entry name" value="TETRATRICOPEPTIDE REPEAT PROTEIN 27"/>
    <property type="match status" value="1"/>
</dbReference>
<evidence type="ECO:0000256" key="3">
    <source>
        <dbReference type="PROSITE-ProRule" id="PRU00339"/>
    </source>
</evidence>
<dbReference type="OrthoDB" id="1936594at2759"/>
<dbReference type="AlphaFoldDB" id="A0A0L6UJP8"/>
<feature type="region of interest" description="Disordered" evidence="4">
    <location>
        <begin position="630"/>
        <end position="663"/>
    </location>
</feature>
<keyword evidence="1" id="KW-0677">Repeat</keyword>
<keyword evidence="2 3" id="KW-0802">TPR repeat</keyword>
<reference evidence="5 6" key="1">
    <citation type="submission" date="2015-08" db="EMBL/GenBank/DDBJ databases">
        <title>Next Generation Sequencing and Analysis of the Genome of Puccinia sorghi L Schw, the Causal Agent of Maize Common Rust.</title>
        <authorList>
            <person name="Rochi L."/>
            <person name="Burguener G."/>
            <person name="Darino M."/>
            <person name="Turjanski A."/>
            <person name="Kreff E."/>
            <person name="Dieguez M.J."/>
            <person name="Sacco F."/>
        </authorList>
    </citation>
    <scope>NUCLEOTIDE SEQUENCE [LARGE SCALE GENOMIC DNA]</scope>
    <source>
        <strain evidence="5 6">RO10H11247</strain>
    </source>
</reference>
<feature type="compositionally biased region" description="Acidic residues" evidence="4">
    <location>
        <begin position="636"/>
        <end position="650"/>
    </location>
</feature>
<name>A0A0L6UJP8_9BASI</name>
<dbReference type="SMART" id="SM00028">
    <property type="entry name" value="TPR"/>
    <property type="match status" value="2"/>
</dbReference>
<protein>
    <submittedName>
        <fullName evidence="5">Uncharacterized protein</fullName>
    </submittedName>
</protein>
<evidence type="ECO:0000256" key="4">
    <source>
        <dbReference type="SAM" id="MobiDB-lite"/>
    </source>
</evidence>
<feature type="repeat" description="TPR" evidence="3">
    <location>
        <begin position="569"/>
        <end position="602"/>
    </location>
</feature>
<feature type="repeat" description="TPR" evidence="3">
    <location>
        <begin position="535"/>
        <end position="568"/>
    </location>
</feature>
<sequence length="894" mass="101389">MEFNLLLNNNNNNNKDLSQLTNDFINHNWNTIINSNSLKTAFTLNNNHQLTLKQLPTDPIITLTLIATLLSVYKQINYTGPTNFETKPISILLQPTGQDDEEDQLNATSLDALSIAGEPTYHLAKAATFLLMAIQLIDQFPPNSSIEFPTIIWWNLRAETLRRQLFDQPIPLSDQLLKQLDHLSLHLSKNTLPDHHDLLPMLTLERGLAEHLTGNEKAANMLFRQAVSEAKLDYQLTGIPGKRTKFQEKDFSQLVVLAQGRTRHDTTITDQPVPVLPAPPTQNKEPMPITLTLNDDTIMEKTLFTQSADSPLEIDPSNQPNLYPLDQALLLALSLSIKNTSPAHGLTNAQMAPFIERVLENPNNWSIHSMALLIRCRLEAHRTRTVERGLLQLQALVDQLTKDAENDPVDKSTPFERVRWTWSLALPSRWELEKELGLKFSGLGLTRSALEIFERLEMWEHVVQCHLNLDSKKLGIELVRDLIEGKKVESSLKMTRYQSTRDPKRLGKLWCLLAELESEPKHWETAWQVSQQTSSRAMRSLGAHHFMKGDYVEAKKYLIQGLAINPLFNKTWFIYGCAAMRTDDWDEAERAFRRCVALDDEDAEAWNNLATVHLKKATLIDEPNDEEGIKLKPLLSDDDENNINKEDDDNLGATDSSEPIQPGGKFSRPMAAFYALQQAVKLSYDSWRMYTNYMIIAMSVGEYVEAVRALGRVVEMRGESGIDMEVLEKLVKVVEQQRSEDDRERRQGRLHARLVDVMDRVVLAKAQTKPAIWELRSQLAEMDGDLEGALRFQMDGYRLGASARAEELWLSSTDQWLVAAALLRRTLEKLLRLGPLLSVAPSSTSAATQFTNWKWQTKNLAANFLARSRASFENHPVFSELQHFSSSSSSSSTS</sequence>
<dbReference type="Proteomes" id="UP000037035">
    <property type="component" value="Unassembled WGS sequence"/>
</dbReference>
<dbReference type="Gene3D" id="1.25.40.10">
    <property type="entry name" value="Tetratricopeptide repeat domain"/>
    <property type="match status" value="1"/>
</dbReference>
<dbReference type="InterPro" id="IPR019734">
    <property type="entry name" value="TPR_rpt"/>
</dbReference>
<accession>A0A0L6UJP8</accession>
<organism evidence="5 6">
    <name type="scientific">Puccinia sorghi</name>
    <dbReference type="NCBI Taxonomy" id="27349"/>
    <lineage>
        <taxon>Eukaryota</taxon>
        <taxon>Fungi</taxon>
        <taxon>Dikarya</taxon>
        <taxon>Basidiomycota</taxon>
        <taxon>Pucciniomycotina</taxon>
        <taxon>Pucciniomycetes</taxon>
        <taxon>Pucciniales</taxon>
        <taxon>Pucciniaceae</taxon>
        <taxon>Puccinia</taxon>
    </lineage>
</organism>
<feature type="region of interest" description="Disordered" evidence="4">
    <location>
        <begin position="267"/>
        <end position="287"/>
    </location>
</feature>
<dbReference type="STRING" id="27349.A0A0L6UJP8"/>
<gene>
    <name evidence="5" type="ORF">VP01_541g6</name>
</gene>
<comment type="caution">
    <text evidence="5">The sequence shown here is derived from an EMBL/GenBank/DDBJ whole genome shotgun (WGS) entry which is preliminary data.</text>
</comment>
<dbReference type="VEuPathDB" id="FungiDB:VP01_541g6"/>
<dbReference type="InterPro" id="IPR044244">
    <property type="entry name" value="TTC27/Emw1"/>
</dbReference>
<evidence type="ECO:0000256" key="2">
    <source>
        <dbReference type="ARBA" id="ARBA00022803"/>
    </source>
</evidence>
<dbReference type="EMBL" id="LAVV01010631">
    <property type="protein sequence ID" value="KNZ48771.1"/>
    <property type="molecule type" value="Genomic_DNA"/>
</dbReference>
<evidence type="ECO:0000256" key="1">
    <source>
        <dbReference type="ARBA" id="ARBA00022737"/>
    </source>
</evidence>
<evidence type="ECO:0000313" key="5">
    <source>
        <dbReference type="EMBL" id="KNZ48771.1"/>
    </source>
</evidence>
<dbReference type="SUPFAM" id="SSF48452">
    <property type="entry name" value="TPR-like"/>
    <property type="match status" value="1"/>
</dbReference>
<proteinExistence type="predicted"/>